<dbReference type="Pfam" id="PF00881">
    <property type="entry name" value="Nitroreductase"/>
    <property type="match status" value="1"/>
</dbReference>
<evidence type="ECO:0000256" key="4">
    <source>
        <dbReference type="ARBA" id="ARBA00023002"/>
    </source>
</evidence>
<dbReference type="PANTHER" id="PTHR43425">
    <property type="entry name" value="OXYGEN-INSENSITIVE NADPH NITROREDUCTASE"/>
    <property type="match status" value="1"/>
</dbReference>
<keyword evidence="5" id="KW-0521">NADP</keyword>
<evidence type="ECO:0000313" key="8">
    <source>
        <dbReference type="EMBL" id="AIJ11109.2"/>
    </source>
</evidence>
<evidence type="ECO:0000313" key="9">
    <source>
        <dbReference type="Proteomes" id="UP000028682"/>
    </source>
</evidence>
<dbReference type="InterPro" id="IPR029479">
    <property type="entry name" value="Nitroreductase"/>
</dbReference>
<reference evidence="9" key="1">
    <citation type="submission" date="2014-08" db="EMBL/GenBank/DDBJ databases">
        <title>Complete genome sequence of Streptomyces lividans TK24.</title>
        <authorList>
            <consortium name="StrepSynth"/>
            <person name="Ruckert C."/>
            <person name="Fridjonson O.H."/>
            <person name="Lambert C."/>
            <person name="van Wezel G.P."/>
            <person name="Bernaerts K."/>
            <person name="Anne J."/>
            <person name="Economou A."/>
            <person name="Kalinowski J."/>
        </authorList>
    </citation>
    <scope>NUCLEOTIDE SEQUENCE [LARGE SCALE GENOMIC DNA]</scope>
    <source>
        <strain evidence="9">TK24</strain>
    </source>
</reference>
<dbReference type="PANTHER" id="PTHR43425:SF2">
    <property type="entry name" value="OXYGEN-INSENSITIVE NADPH NITROREDUCTASE"/>
    <property type="match status" value="1"/>
</dbReference>
<dbReference type="SUPFAM" id="SSF55469">
    <property type="entry name" value="FMN-dependent nitroreductase-like"/>
    <property type="match status" value="1"/>
</dbReference>
<organism evidence="8 9">
    <name type="scientific">Streptomyces lividans TK24</name>
    <dbReference type="NCBI Taxonomy" id="457428"/>
    <lineage>
        <taxon>Bacteria</taxon>
        <taxon>Bacillati</taxon>
        <taxon>Actinomycetota</taxon>
        <taxon>Actinomycetes</taxon>
        <taxon>Kitasatosporales</taxon>
        <taxon>Streptomycetaceae</taxon>
        <taxon>Streptomyces</taxon>
    </lineage>
</organism>
<dbReference type="Proteomes" id="UP000028682">
    <property type="component" value="Chromosome"/>
</dbReference>
<keyword evidence="3 5" id="KW-0288">FMN</keyword>
<evidence type="ECO:0000256" key="6">
    <source>
        <dbReference type="SAM" id="MobiDB-lite"/>
    </source>
</evidence>
<protein>
    <submittedName>
        <fullName evidence="8">Oxidoreductase</fullName>
    </submittedName>
</protein>
<dbReference type="RefSeq" id="WP_244300876.1">
    <property type="nucleotide sequence ID" value="NZ_GG657756.1"/>
</dbReference>
<proteinExistence type="inferred from homology"/>
<keyword evidence="9" id="KW-1185">Reference proteome</keyword>
<gene>
    <name evidence="8" type="ORF">SLIV_00395</name>
</gene>
<feature type="domain" description="Nitroreductase" evidence="7">
    <location>
        <begin position="52"/>
        <end position="210"/>
    </location>
</feature>
<dbReference type="Gene3D" id="3.40.109.10">
    <property type="entry name" value="NADH Oxidase"/>
    <property type="match status" value="1"/>
</dbReference>
<evidence type="ECO:0000256" key="5">
    <source>
        <dbReference type="PIRNR" id="PIRNR005426"/>
    </source>
</evidence>
<comment type="similarity">
    <text evidence="1 5">Belongs to the flavin oxidoreductase frp family.</text>
</comment>
<dbReference type="InterPro" id="IPR016446">
    <property type="entry name" value="Flavin_OxRdtase_Frp"/>
</dbReference>
<evidence type="ECO:0000256" key="3">
    <source>
        <dbReference type="ARBA" id="ARBA00022643"/>
    </source>
</evidence>
<dbReference type="InterPro" id="IPR000415">
    <property type="entry name" value="Nitroreductase-like"/>
</dbReference>
<dbReference type="PIRSF" id="PIRSF005426">
    <property type="entry name" value="Frp"/>
    <property type="match status" value="1"/>
</dbReference>
<keyword evidence="4 5" id="KW-0560">Oxidoreductase</keyword>
<evidence type="ECO:0000259" key="7">
    <source>
        <dbReference type="Pfam" id="PF00881"/>
    </source>
</evidence>
<evidence type="ECO:0000256" key="2">
    <source>
        <dbReference type="ARBA" id="ARBA00022630"/>
    </source>
</evidence>
<dbReference type="CDD" id="cd02146">
    <property type="entry name" value="NfsA-like"/>
    <property type="match status" value="1"/>
</dbReference>
<name>A0ABM5QTA9_STRLI</name>
<evidence type="ECO:0000256" key="1">
    <source>
        <dbReference type="ARBA" id="ARBA00008366"/>
    </source>
</evidence>
<accession>A0ABM5QTA9</accession>
<sequence>MALVALTESDSDNGRTAMTDSSQRDALLEARYGQQAAPVNIIWNEQIEALLAHRSVRAFTDEPLPDGALETVVAAAQSASTSSNLHQWSLVAVSDPETKAELARLTHGAEFTGFDFVAQAPSVLLWIADMSRSHAISVEQGGKPVVTDYVDAFLMASVDAALAAQNGLVAAEAIGLGGVYLGSLRNHAKELSDLIGLPAYAYVVFGMAVGTPDPHRPSAVHPRPAQDVVLHRERYRTRPVEEWIEDYETAFKAFRAEYGLRDKTWSHSVAVSTGLDYMDGRENLRRTLEERGYLLR</sequence>
<dbReference type="EMBL" id="CP009124">
    <property type="protein sequence ID" value="AIJ11109.2"/>
    <property type="molecule type" value="Genomic_DNA"/>
</dbReference>
<feature type="region of interest" description="Disordered" evidence="6">
    <location>
        <begin position="1"/>
        <end position="22"/>
    </location>
</feature>
<keyword evidence="2 5" id="KW-0285">Flavoprotein</keyword>